<proteinExistence type="evidence at transcript level"/>
<accession>B6UC00</accession>
<dbReference type="EMBL" id="EU974765">
    <property type="protein sequence ID" value="ACG46883.1"/>
    <property type="molecule type" value="mRNA"/>
</dbReference>
<name>B6UC00_MAIZE</name>
<evidence type="ECO:0000313" key="1">
    <source>
        <dbReference type="EMBL" id="ACG46883.1"/>
    </source>
</evidence>
<protein>
    <submittedName>
        <fullName evidence="1">Uncharacterized protein</fullName>
    </submittedName>
</protein>
<reference evidence="1" key="1">
    <citation type="journal article" date="2009" name="Plant Mol. Biol.">
        <title>Insights into corn genes derived from large-scale cDNA sequencing.</title>
        <authorList>
            <person name="Alexandrov N.N."/>
            <person name="Brover V.V."/>
            <person name="Freidin S."/>
            <person name="Troukhan M.E."/>
            <person name="Tatarinova T.V."/>
            <person name="Zhang H."/>
            <person name="Swaller T.J."/>
            <person name="Lu Y.P."/>
            <person name="Bouck J."/>
            <person name="Flavell R.B."/>
            <person name="Feldmann K.A."/>
        </authorList>
    </citation>
    <scope>NUCLEOTIDE SEQUENCE</scope>
</reference>
<sequence>MQILDYRRPQVDASLAAIYSSAEWGRIEASRQESLAPIDGHVGSFSGFGAPGIVDTPPPFDSSGGSILGRPPGPRFSVNGPRFGHRSDTFLRDSGIVHPTQIHCPVTGTWDAPSSPSFAFVPPGELGSHGLLIHHLGGLPKLSFPSFDGTSPKL</sequence>
<dbReference type="AlphaFoldDB" id="B6UC00"/>
<organism evidence="1">
    <name type="scientific">Zea mays</name>
    <name type="common">Maize</name>
    <dbReference type="NCBI Taxonomy" id="4577"/>
    <lineage>
        <taxon>Eukaryota</taxon>
        <taxon>Viridiplantae</taxon>
        <taxon>Streptophyta</taxon>
        <taxon>Embryophyta</taxon>
        <taxon>Tracheophyta</taxon>
        <taxon>Spermatophyta</taxon>
        <taxon>Magnoliopsida</taxon>
        <taxon>Liliopsida</taxon>
        <taxon>Poales</taxon>
        <taxon>Poaceae</taxon>
        <taxon>PACMAD clade</taxon>
        <taxon>Panicoideae</taxon>
        <taxon>Andropogonodae</taxon>
        <taxon>Andropogoneae</taxon>
        <taxon>Tripsacinae</taxon>
        <taxon>Zea</taxon>
    </lineage>
</organism>